<reference evidence="14 15" key="1">
    <citation type="journal article" date="2016" name="Nat. Commun.">
        <title>Thousands of microbial genomes shed light on interconnected biogeochemical processes in an aquifer system.</title>
        <authorList>
            <person name="Anantharaman K."/>
            <person name="Brown C.T."/>
            <person name="Hug L.A."/>
            <person name="Sharon I."/>
            <person name="Castelle C.J."/>
            <person name="Probst A.J."/>
            <person name="Thomas B.C."/>
            <person name="Singh A."/>
            <person name="Wilkins M.J."/>
            <person name="Karaoz U."/>
            <person name="Brodie E.L."/>
            <person name="Williams K.H."/>
            <person name="Hubbard S.S."/>
            <person name="Banfield J.F."/>
        </authorList>
    </citation>
    <scope>NUCLEOTIDE SEQUENCE [LARGE SCALE GENOMIC DNA]</scope>
</reference>
<feature type="binding site" evidence="11">
    <location>
        <position position="332"/>
    </location>
    <ligand>
        <name>Mg(2+)</name>
        <dbReference type="ChEBI" id="CHEBI:18420"/>
        <note>shared with alpha subunit</note>
    </ligand>
</feature>
<dbReference type="Pfam" id="PF03484">
    <property type="entry name" value="B5"/>
    <property type="match status" value="1"/>
</dbReference>
<dbReference type="Gene3D" id="3.50.40.10">
    <property type="entry name" value="Phenylalanyl-trna Synthetase, Chain B, domain 3"/>
    <property type="match status" value="1"/>
</dbReference>
<dbReference type="PROSITE" id="PS51483">
    <property type="entry name" value="B5"/>
    <property type="match status" value="1"/>
</dbReference>
<proteinExistence type="inferred from homology"/>
<keyword evidence="9 11" id="KW-0030">Aminoacyl-tRNA synthetase</keyword>
<comment type="similarity">
    <text evidence="1 11">Belongs to the phenylalanyl-tRNA synthetase beta subunit family. Type 1 subfamily.</text>
</comment>
<evidence type="ECO:0000256" key="8">
    <source>
        <dbReference type="ARBA" id="ARBA00022917"/>
    </source>
</evidence>
<keyword evidence="6 11" id="KW-0067">ATP-binding</keyword>
<dbReference type="STRING" id="1798410.A3H63_02715"/>
<dbReference type="InterPro" id="IPR004532">
    <property type="entry name" value="Phe-tRNA-ligase_IIc_bsu_bact"/>
</dbReference>
<accession>A0A1G1ZTP3</accession>
<dbReference type="InterPro" id="IPR020825">
    <property type="entry name" value="Phe-tRNA_synthase-like_B3/B4"/>
</dbReference>
<dbReference type="Gene3D" id="3.30.70.380">
    <property type="entry name" value="Ferrodoxin-fold anticodon-binding domain"/>
    <property type="match status" value="1"/>
</dbReference>
<keyword evidence="8 11" id="KW-0648">Protein biosynthesis</keyword>
<dbReference type="Pfam" id="PF03147">
    <property type="entry name" value="FDX-ACB"/>
    <property type="match status" value="1"/>
</dbReference>
<dbReference type="PROSITE" id="PS51447">
    <property type="entry name" value="FDX_ACB"/>
    <property type="match status" value="1"/>
</dbReference>
<dbReference type="GO" id="GO:0003723">
    <property type="term" value="F:RNA binding"/>
    <property type="evidence" value="ECO:0007669"/>
    <property type="project" value="InterPro"/>
</dbReference>
<dbReference type="EC" id="6.1.1.20" evidence="11"/>
<dbReference type="SMART" id="SM00896">
    <property type="entry name" value="FDX-ACB"/>
    <property type="match status" value="1"/>
</dbReference>
<dbReference type="PANTHER" id="PTHR10947:SF0">
    <property type="entry name" value="PHENYLALANINE--TRNA LIGASE BETA SUBUNIT"/>
    <property type="match status" value="1"/>
</dbReference>
<dbReference type="GO" id="GO:0000287">
    <property type="term" value="F:magnesium ion binding"/>
    <property type="evidence" value="ECO:0007669"/>
    <property type="project" value="UniProtKB-UniRule"/>
</dbReference>
<comment type="subcellular location">
    <subcellularLocation>
        <location evidence="11">Cytoplasm</location>
    </subcellularLocation>
</comment>
<evidence type="ECO:0000256" key="3">
    <source>
        <dbReference type="ARBA" id="ARBA00022598"/>
    </source>
</evidence>
<feature type="binding site" evidence="11">
    <location>
        <position position="342"/>
    </location>
    <ligand>
        <name>Mg(2+)</name>
        <dbReference type="ChEBI" id="CHEBI:18420"/>
        <note>shared with alpha subunit</note>
    </ligand>
</feature>
<evidence type="ECO:0000259" key="13">
    <source>
        <dbReference type="PROSITE" id="PS51483"/>
    </source>
</evidence>
<dbReference type="SMART" id="SM00874">
    <property type="entry name" value="B5"/>
    <property type="match status" value="1"/>
</dbReference>
<dbReference type="GO" id="GO:0006432">
    <property type="term" value="P:phenylalanyl-tRNA aminoacylation"/>
    <property type="evidence" value="ECO:0007669"/>
    <property type="project" value="UniProtKB-UniRule"/>
</dbReference>
<evidence type="ECO:0000256" key="11">
    <source>
        <dbReference type="HAMAP-Rule" id="MF_00283"/>
    </source>
</evidence>
<evidence type="ECO:0000256" key="7">
    <source>
        <dbReference type="ARBA" id="ARBA00022842"/>
    </source>
</evidence>
<dbReference type="HAMAP" id="MF_00283">
    <property type="entry name" value="Phe_tRNA_synth_beta1"/>
    <property type="match status" value="1"/>
</dbReference>
<dbReference type="InterPro" id="IPR036690">
    <property type="entry name" value="Fdx_antiC-bd_sf"/>
</dbReference>
<dbReference type="InterPro" id="IPR005147">
    <property type="entry name" value="tRNA_synthase_B5-dom"/>
</dbReference>
<dbReference type="Pfam" id="PF03483">
    <property type="entry name" value="B3_4"/>
    <property type="match status" value="1"/>
</dbReference>
<protein>
    <recommendedName>
        <fullName evidence="11">Phenylalanine--tRNA ligase beta subunit</fullName>
        <ecNumber evidence="11">6.1.1.20</ecNumber>
    </recommendedName>
    <alternativeName>
        <fullName evidence="11">Phenylalanyl-tRNA synthetase beta subunit</fullName>
        <shortName evidence="11">PheRS</shortName>
    </alternativeName>
</protein>
<dbReference type="InterPro" id="IPR005121">
    <property type="entry name" value="Fdx_antiC-bd"/>
</dbReference>
<dbReference type="SUPFAM" id="SSF56037">
    <property type="entry name" value="PheT/TilS domain"/>
    <property type="match status" value="1"/>
</dbReference>
<comment type="subunit">
    <text evidence="2 11">Tetramer of two alpha and two beta subunits.</text>
</comment>
<dbReference type="Pfam" id="PF17759">
    <property type="entry name" value="tRNA_synthFbeta"/>
    <property type="match status" value="1"/>
</dbReference>
<evidence type="ECO:0000259" key="12">
    <source>
        <dbReference type="PROSITE" id="PS51447"/>
    </source>
</evidence>
<gene>
    <name evidence="11" type="primary">pheT</name>
    <name evidence="14" type="ORF">A3H63_02715</name>
</gene>
<keyword evidence="4 11" id="KW-0479">Metal-binding</keyword>
<feature type="binding site" evidence="11">
    <location>
        <position position="341"/>
    </location>
    <ligand>
        <name>Mg(2+)</name>
        <dbReference type="ChEBI" id="CHEBI:18420"/>
        <note>shared with alpha subunit</note>
    </ligand>
</feature>
<organism evidence="14 15">
    <name type="scientific">Candidatus Harrisonbacteria bacterium RIFCSPLOWO2_02_FULL_45_10c</name>
    <dbReference type="NCBI Taxonomy" id="1798410"/>
    <lineage>
        <taxon>Bacteria</taxon>
        <taxon>Candidatus Harrisoniibacteriota</taxon>
    </lineage>
</organism>
<dbReference type="InterPro" id="IPR005146">
    <property type="entry name" value="B3/B4_tRNA-bd"/>
</dbReference>
<evidence type="ECO:0000256" key="9">
    <source>
        <dbReference type="ARBA" id="ARBA00023146"/>
    </source>
</evidence>
<dbReference type="Gene3D" id="3.30.930.10">
    <property type="entry name" value="Bira Bifunctional Protein, Domain 2"/>
    <property type="match status" value="1"/>
</dbReference>
<sequence length="657" mass="71848">MKFSFALIKKMAPGKYDKNALIETLNEHAFEAVDVGGDVIEISVPPNRFSDAASHRGIALEAAALLQVPFRDPLKSKMSYGAKGQGIFRVNIKEKKLCNRYLAAYVTNVKVGASPEWIKEIIESAGIRSINAVVDIMNYVMLEIGQPLHAFDAEKVSGGIVVRRAMARESIETLDNQKISLDTSMLVISDAKRALAIAGVKGGKFSEVTPATKSLLIEAANFDGAAIYAAARALNLHTDASARFSHQLSPELAWQGMQRALDLLREVLGAKIYQPIDLYGKKQPRKIIPLRLEKLNAIIGVPIKEPEVIKLLAPLGFSKRGKFLEVPALRLDVADIEDIAEEVIRLRGYGALPAQAPAVALNPAFEAETVLLKDRVRNYLAGIGCTEVYNYSLVSRDAVGLAPPVMFGGNGGAPAELANPMSKQYAALRDSLASGLVANLKSNSRFFDEVRIFEIGSVFRNGKNTVDEQIALGIAVAAKNAVLELKGVAEVLFEKLGVTDYFFPDLNYPNSLLKSQEALRIETSDHQVVGYLGSVSGVKGAVLELNLGKLLTIVDEEREFEPLSKFPAIVRDLSILVSDSVRVGEILSLIQRVSSKLVEDVDLLDWYQDEKLGDNKKSLTFRVVFRAADRTLTDADADKEMAIINQILIDKFDVELR</sequence>
<dbReference type="NCBIfam" id="TIGR00472">
    <property type="entry name" value="pheT_bact"/>
    <property type="match status" value="1"/>
</dbReference>
<feature type="domain" description="B5" evidence="13">
    <location>
        <begin position="283"/>
        <end position="354"/>
    </location>
</feature>
<dbReference type="InterPro" id="IPR041616">
    <property type="entry name" value="PheRS_beta_core"/>
</dbReference>
<evidence type="ECO:0000256" key="2">
    <source>
        <dbReference type="ARBA" id="ARBA00011209"/>
    </source>
</evidence>
<dbReference type="InterPro" id="IPR045864">
    <property type="entry name" value="aa-tRNA-synth_II/BPL/LPL"/>
</dbReference>
<dbReference type="SMART" id="SM00873">
    <property type="entry name" value="B3_4"/>
    <property type="match status" value="1"/>
</dbReference>
<comment type="caution">
    <text evidence="14">The sequence shown here is derived from an EMBL/GenBank/DDBJ whole genome shotgun (WGS) entry which is preliminary data.</text>
</comment>
<evidence type="ECO:0000256" key="10">
    <source>
        <dbReference type="ARBA" id="ARBA00049255"/>
    </source>
</evidence>
<feature type="binding site" evidence="11">
    <location>
        <position position="338"/>
    </location>
    <ligand>
        <name>Mg(2+)</name>
        <dbReference type="ChEBI" id="CHEBI:18420"/>
        <note>shared with alpha subunit</note>
    </ligand>
</feature>
<evidence type="ECO:0000313" key="14">
    <source>
        <dbReference type="EMBL" id="OGY67922.1"/>
    </source>
</evidence>
<evidence type="ECO:0000256" key="4">
    <source>
        <dbReference type="ARBA" id="ARBA00022723"/>
    </source>
</evidence>
<dbReference type="SUPFAM" id="SSF54991">
    <property type="entry name" value="Anticodon-binding domain of PheRS"/>
    <property type="match status" value="1"/>
</dbReference>
<keyword evidence="3 11" id="KW-0436">Ligase</keyword>
<evidence type="ECO:0000256" key="1">
    <source>
        <dbReference type="ARBA" id="ARBA00008653"/>
    </source>
</evidence>
<dbReference type="InterPro" id="IPR045060">
    <property type="entry name" value="Phe-tRNA-ligase_IIc_bsu"/>
</dbReference>
<comment type="catalytic activity">
    <reaction evidence="10 11">
        <text>tRNA(Phe) + L-phenylalanine + ATP = L-phenylalanyl-tRNA(Phe) + AMP + diphosphate + H(+)</text>
        <dbReference type="Rhea" id="RHEA:19413"/>
        <dbReference type="Rhea" id="RHEA-COMP:9668"/>
        <dbReference type="Rhea" id="RHEA-COMP:9699"/>
        <dbReference type="ChEBI" id="CHEBI:15378"/>
        <dbReference type="ChEBI" id="CHEBI:30616"/>
        <dbReference type="ChEBI" id="CHEBI:33019"/>
        <dbReference type="ChEBI" id="CHEBI:58095"/>
        <dbReference type="ChEBI" id="CHEBI:78442"/>
        <dbReference type="ChEBI" id="CHEBI:78531"/>
        <dbReference type="ChEBI" id="CHEBI:456215"/>
        <dbReference type="EC" id="6.1.1.20"/>
    </reaction>
</comment>
<dbReference type="GO" id="GO:0005524">
    <property type="term" value="F:ATP binding"/>
    <property type="evidence" value="ECO:0007669"/>
    <property type="project" value="UniProtKB-UniRule"/>
</dbReference>
<dbReference type="AlphaFoldDB" id="A0A1G1ZTP3"/>
<dbReference type="EMBL" id="MHJM01000013">
    <property type="protein sequence ID" value="OGY67922.1"/>
    <property type="molecule type" value="Genomic_DNA"/>
</dbReference>
<evidence type="ECO:0000313" key="15">
    <source>
        <dbReference type="Proteomes" id="UP000176284"/>
    </source>
</evidence>
<dbReference type="GO" id="GO:0009328">
    <property type="term" value="C:phenylalanine-tRNA ligase complex"/>
    <property type="evidence" value="ECO:0007669"/>
    <property type="project" value="TreeGrafter"/>
</dbReference>
<dbReference type="SUPFAM" id="SSF46955">
    <property type="entry name" value="Putative DNA-binding domain"/>
    <property type="match status" value="2"/>
</dbReference>
<dbReference type="GO" id="GO:0004826">
    <property type="term" value="F:phenylalanine-tRNA ligase activity"/>
    <property type="evidence" value="ECO:0007669"/>
    <property type="project" value="UniProtKB-UniRule"/>
</dbReference>
<comment type="cofactor">
    <cofactor evidence="11">
        <name>Mg(2+)</name>
        <dbReference type="ChEBI" id="CHEBI:18420"/>
    </cofactor>
    <text evidence="11">Binds 2 magnesium ions per tetramer.</text>
</comment>
<keyword evidence="5 11" id="KW-0547">Nucleotide-binding</keyword>
<keyword evidence="11" id="KW-0963">Cytoplasm</keyword>
<evidence type="ECO:0000256" key="6">
    <source>
        <dbReference type="ARBA" id="ARBA00022840"/>
    </source>
</evidence>
<name>A0A1G1ZTP3_9BACT</name>
<dbReference type="Proteomes" id="UP000176284">
    <property type="component" value="Unassembled WGS sequence"/>
</dbReference>
<keyword evidence="7 11" id="KW-0460">Magnesium</keyword>
<dbReference type="PANTHER" id="PTHR10947">
    <property type="entry name" value="PHENYLALANYL-TRNA SYNTHETASE BETA CHAIN AND LEUCINE-RICH REPEAT-CONTAINING PROTEIN 47"/>
    <property type="match status" value="1"/>
</dbReference>
<feature type="domain" description="FDX-ACB" evidence="12">
    <location>
        <begin position="564"/>
        <end position="657"/>
    </location>
</feature>
<evidence type="ECO:0000256" key="5">
    <source>
        <dbReference type="ARBA" id="ARBA00022741"/>
    </source>
</evidence>
<dbReference type="SUPFAM" id="SSF55681">
    <property type="entry name" value="Class II aaRS and biotin synthetases"/>
    <property type="match status" value="1"/>
</dbReference>
<dbReference type="InterPro" id="IPR009061">
    <property type="entry name" value="DNA-bd_dom_put_sf"/>
</dbReference>
<dbReference type="Gene3D" id="3.30.56.10">
    <property type="match status" value="2"/>
</dbReference>